<accession>A0AA86UVD2</accession>
<comment type="caution">
    <text evidence="1">The sequence shown here is derived from an EMBL/GenBank/DDBJ whole genome shotgun (WGS) entry which is preliminary data.</text>
</comment>
<reference evidence="1" key="1">
    <citation type="submission" date="2023-06" db="EMBL/GenBank/DDBJ databases">
        <authorList>
            <person name="Kurt Z."/>
        </authorList>
    </citation>
    <scope>NUCLEOTIDE SEQUENCE</scope>
</reference>
<gene>
    <name evidence="1" type="ORF">HINF_LOCUS56954</name>
    <name evidence="2" type="ORF">HINF_LOCUS73432</name>
</gene>
<evidence type="ECO:0000313" key="3">
    <source>
        <dbReference type="Proteomes" id="UP001642409"/>
    </source>
</evidence>
<dbReference type="AlphaFoldDB" id="A0AA86UVD2"/>
<reference evidence="2 3" key="2">
    <citation type="submission" date="2024-07" db="EMBL/GenBank/DDBJ databases">
        <authorList>
            <person name="Akdeniz Z."/>
        </authorList>
    </citation>
    <scope>NUCLEOTIDE SEQUENCE [LARGE SCALE GENOMIC DNA]</scope>
</reference>
<name>A0AA86UVD2_9EUKA</name>
<organism evidence="1">
    <name type="scientific">Hexamita inflata</name>
    <dbReference type="NCBI Taxonomy" id="28002"/>
    <lineage>
        <taxon>Eukaryota</taxon>
        <taxon>Metamonada</taxon>
        <taxon>Diplomonadida</taxon>
        <taxon>Hexamitidae</taxon>
        <taxon>Hexamitinae</taxon>
        <taxon>Hexamita</taxon>
    </lineage>
</organism>
<dbReference type="EMBL" id="CATOUU010001056">
    <property type="protein sequence ID" value="CAI9969309.1"/>
    <property type="molecule type" value="Genomic_DNA"/>
</dbReference>
<dbReference type="EMBL" id="CAXDID020000601">
    <property type="protein sequence ID" value="CAL6105791.1"/>
    <property type="molecule type" value="Genomic_DNA"/>
</dbReference>
<dbReference type="Proteomes" id="UP001642409">
    <property type="component" value="Unassembled WGS sequence"/>
</dbReference>
<protein>
    <submittedName>
        <fullName evidence="2">Hypothetical_protein</fullName>
    </submittedName>
</protein>
<proteinExistence type="predicted"/>
<evidence type="ECO:0000313" key="1">
    <source>
        <dbReference type="EMBL" id="CAI9969309.1"/>
    </source>
</evidence>
<evidence type="ECO:0000313" key="2">
    <source>
        <dbReference type="EMBL" id="CAL6105791.1"/>
    </source>
</evidence>
<keyword evidence="3" id="KW-1185">Reference proteome</keyword>
<sequence length="151" mass="18256">MGYICIYTLQILEFQIQASSTYIRSYLFKLLQLSSYLQNIDNTFILVVVYNFRCFRINNMKTTVQLLYKNTVQIIQFYKQIVNYHQKYFWYRFRACEQIQVVLLIQWAIYFFNGGVEQQEQSNIEDIINIHIDPEQLDPLRRDNSSECSED</sequence>